<feature type="region of interest" description="Ribokinase" evidence="12">
    <location>
        <begin position="1"/>
        <end position="321"/>
    </location>
</feature>
<comment type="pathway">
    <text evidence="12">Nucleotide-sugar biosynthesis; ADP-L-glycero-beta-D-manno-heptose biosynthesis; ADP-L-glycero-beta-D-manno-heptose from D-glycero-beta-D-manno-heptose 7-phosphate: step 1/4.</text>
</comment>
<comment type="catalytic activity">
    <reaction evidence="12">
        <text>D-glycero-beta-D-manno-heptose 7-phosphate + ATP = D-glycero-beta-D-manno-heptose 1,7-bisphosphate + ADP + H(+)</text>
        <dbReference type="Rhea" id="RHEA:27473"/>
        <dbReference type="ChEBI" id="CHEBI:15378"/>
        <dbReference type="ChEBI" id="CHEBI:30616"/>
        <dbReference type="ChEBI" id="CHEBI:60204"/>
        <dbReference type="ChEBI" id="CHEBI:60208"/>
        <dbReference type="ChEBI" id="CHEBI:456216"/>
        <dbReference type="EC" id="2.7.1.167"/>
    </reaction>
</comment>
<comment type="similarity">
    <text evidence="12">In the N-terminal section; belongs to the carbohydrate kinase PfkB family.</text>
</comment>
<organism evidence="15 16">
    <name type="scientific">Acetobacter garciniae</name>
    <dbReference type="NCBI Taxonomy" id="2817435"/>
    <lineage>
        <taxon>Bacteria</taxon>
        <taxon>Pseudomonadati</taxon>
        <taxon>Pseudomonadota</taxon>
        <taxon>Alphaproteobacteria</taxon>
        <taxon>Acetobacterales</taxon>
        <taxon>Acetobacteraceae</taxon>
        <taxon>Acetobacter</taxon>
    </lineage>
</organism>
<protein>
    <recommendedName>
        <fullName evidence="12">Bifunctional protein HldE</fullName>
    </recommendedName>
    <domain>
        <recommendedName>
            <fullName evidence="12">D-beta-D-heptose 7-phosphate kinase</fullName>
            <ecNumber evidence="12">2.7.1.167</ecNumber>
        </recommendedName>
        <alternativeName>
            <fullName evidence="12">D-beta-D-heptose 7-phosphotransferase</fullName>
        </alternativeName>
        <alternativeName>
            <fullName evidence="12">D-glycero-beta-D-manno-heptose-7-phosphate kinase</fullName>
        </alternativeName>
    </domain>
    <domain>
        <recommendedName>
            <fullName evidence="12">D-beta-D-heptose 1-phosphate adenylyltransferase</fullName>
            <ecNumber evidence="12">2.7.7.70</ecNumber>
        </recommendedName>
        <alternativeName>
            <fullName evidence="12">D-glycero-beta-D-manno-heptose 1-phosphate adenylyltransferase</fullName>
        </alternativeName>
    </domain>
</protein>
<dbReference type="GO" id="GO:0016773">
    <property type="term" value="F:phosphotransferase activity, alcohol group as acceptor"/>
    <property type="evidence" value="ECO:0007669"/>
    <property type="project" value="InterPro"/>
</dbReference>
<evidence type="ECO:0000256" key="3">
    <source>
        <dbReference type="ARBA" id="ARBA00004713"/>
    </source>
</evidence>
<evidence type="ECO:0000256" key="11">
    <source>
        <dbReference type="ARBA" id="ARBA00047428"/>
    </source>
</evidence>
<evidence type="ECO:0000259" key="13">
    <source>
        <dbReference type="Pfam" id="PF00294"/>
    </source>
</evidence>
<proteinExistence type="inferred from homology"/>
<keyword evidence="10 12" id="KW-0119">Carbohydrate metabolism</keyword>
<dbReference type="Gene3D" id="3.40.1190.20">
    <property type="match status" value="1"/>
</dbReference>
<dbReference type="Pfam" id="PF01467">
    <property type="entry name" value="CTP_transf_like"/>
    <property type="match status" value="1"/>
</dbReference>
<feature type="region of interest" description="Cytidylyltransferase" evidence="12">
    <location>
        <begin position="347"/>
        <end position="477"/>
    </location>
</feature>
<comment type="pathway">
    <text evidence="12">Nucleotide-sugar biosynthesis; ADP-L-glycero-beta-D-manno-heptose biosynthesis; ADP-L-glycero-beta-D-manno-heptose from D-glycero-beta-D-manno-heptose 7-phosphate: step 3/4.</text>
</comment>
<comment type="similarity">
    <text evidence="12">In the C-terminal section; belongs to the cytidylyltransferase family.</text>
</comment>
<reference evidence="15" key="1">
    <citation type="submission" date="2021-03" db="EMBL/GenBank/DDBJ databases">
        <title>The complete genome sequence of Acetobacter sp. TBRC 12339.</title>
        <authorList>
            <person name="Charoenyingcharoen P."/>
            <person name="Yukphan P."/>
        </authorList>
    </citation>
    <scope>NUCLEOTIDE SEQUENCE</scope>
    <source>
        <strain evidence="15">TBRC 12339</strain>
    </source>
</reference>
<dbReference type="InterPro" id="IPR002173">
    <property type="entry name" value="Carboh/pur_kinase_PfkB_CS"/>
</dbReference>
<dbReference type="GO" id="GO:0005829">
    <property type="term" value="C:cytosol"/>
    <property type="evidence" value="ECO:0007669"/>
    <property type="project" value="TreeGrafter"/>
</dbReference>
<evidence type="ECO:0000256" key="1">
    <source>
        <dbReference type="ARBA" id="ARBA00002319"/>
    </source>
</evidence>
<evidence type="ECO:0000259" key="14">
    <source>
        <dbReference type="Pfam" id="PF01467"/>
    </source>
</evidence>
<dbReference type="InterPro" id="IPR011611">
    <property type="entry name" value="PfkB_dom"/>
</dbReference>
<dbReference type="InterPro" id="IPR011913">
    <property type="entry name" value="RfaE_dom_I"/>
</dbReference>
<evidence type="ECO:0000313" key="15">
    <source>
        <dbReference type="EMBL" id="MBO1323706.1"/>
    </source>
</evidence>
<comment type="function">
    <text evidence="1 12">Catalyzes the phosphorylation of D-glycero-D-manno-heptose 7-phosphate at the C-1 position to selectively form D-glycero-beta-D-manno-heptose-1,7-bisphosphate.</text>
</comment>
<dbReference type="AlphaFoldDB" id="A0A939HKH0"/>
<comment type="function">
    <text evidence="2 12">Catalyzes the ADP transfer from ATP to D-glycero-beta-D-manno-heptose 1-phosphate, yielding ADP-D-glycero-beta-D-manno-heptose.</text>
</comment>
<dbReference type="GO" id="GO:0005524">
    <property type="term" value="F:ATP binding"/>
    <property type="evidence" value="ECO:0007669"/>
    <property type="project" value="UniProtKB-UniRule"/>
</dbReference>
<evidence type="ECO:0000256" key="5">
    <source>
        <dbReference type="ARBA" id="ARBA00022695"/>
    </source>
</evidence>
<evidence type="ECO:0000313" key="16">
    <source>
        <dbReference type="Proteomes" id="UP000664073"/>
    </source>
</evidence>
<dbReference type="InterPro" id="IPR014729">
    <property type="entry name" value="Rossmann-like_a/b/a_fold"/>
</dbReference>
<name>A0A939HKH0_9PROT</name>
<dbReference type="RefSeq" id="WP_207844184.1">
    <property type="nucleotide sequence ID" value="NZ_JAFVMH010000001.1"/>
</dbReference>
<keyword evidence="6 12" id="KW-0547">Nucleotide-binding</keyword>
<comment type="catalytic activity">
    <reaction evidence="11 12">
        <text>D-glycero-beta-D-manno-heptose 1-phosphate + ATP + H(+) = ADP-D-glycero-beta-D-manno-heptose + diphosphate</text>
        <dbReference type="Rhea" id="RHEA:27465"/>
        <dbReference type="ChEBI" id="CHEBI:15378"/>
        <dbReference type="ChEBI" id="CHEBI:30616"/>
        <dbReference type="ChEBI" id="CHEBI:33019"/>
        <dbReference type="ChEBI" id="CHEBI:59967"/>
        <dbReference type="ChEBI" id="CHEBI:61593"/>
        <dbReference type="EC" id="2.7.7.70"/>
    </reaction>
</comment>
<dbReference type="FunFam" id="3.40.1190.20:FF:000002">
    <property type="entry name" value="Bifunctional protein HldE"/>
    <property type="match status" value="1"/>
</dbReference>
<dbReference type="SUPFAM" id="SSF53613">
    <property type="entry name" value="Ribokinase-like"/>
    <property type="match status" value="1"/>
</dbReference>
<feature type="binding site" evidence="12">
    <location>
        <begin position="195"/>
        <end position="198"/>
    </location>
    <ligand>
        <name>ATP</name>
        <dbReference type="ChEBI" id="CHEBI:30616"/>
    </ligand>
</feature>
<dbReference type="Pfam" id="PF00294">
    <property type="entry name" value="PfkB"/>
    <property type="match status" value="1"/>
</dbReference>
<keyword evidence="7 12" id="KW-0418">Kinase</keyword>
<dbReference type="InterPro" id="IPR004821">
    <property type="entry name" value="Cyt_trans-like"/>
</dbReference>
<evidence type="ECO:0000256" key="2">
    <source>
        <dbReference type="ARBA" id="ARBA00003753"/>
    </source>
</evidence>
<dbReference type="NCBIfam" id="TIGR02198">
    <property type="entry name" value="rfaE_dom_I"/>
    <property type="match status" value="1"/>
</dbReference>
<accession>A0A939HKH0</accession>
<dbReference type="PANTHER" id="PTHR46969:SF1">
    <property type="entry name" value="BIFUNCTIONAL PROTEIN HLDE"/>
    <property type="match status" value="1"/>
</dbReference>
<dbReference type="GO" id="GO:0033785">
    <property type="term" value="F:heptose 7-phosphate kinase activity"/>
    <property type="evidence" value="ECO:0007669"/>
    <property type="project" value="UniProtKB-UniRule"/>
</dbReference>
<keyword evidence="8 12" id="KW-0067">ATP-binding</keyword>
<evidence type="ECO:0000256" key="9">
    <source>
        <dbReference type="ARBA" id="ARBA00023268"/>
    </source>
</evidence>
<dbReference type="SUPFAM" id="SSF52374">
    <property type="entry name" value="Nucleotidylyl transferase"/>
    <property type="match status" value="1"/>
</dbReference>
<dbReference type="NCBIfam" id="TIGR02199">
    <property type="entry name" value="rfaE_dom_II"/>
    <property type="match status" value="1"/>
</dbReference>
<dbReference type="PROSITE" id="PS00583">
    <property type="entry name" value="PFKB_KINASES_1"/>
    <property type="match status" value="1"/>
</dbReference>
<dbReference type="EMBL" id="JAFVMH010000001">
    <property type="protein sequence ID" value="MBO1323706.1"/>
    <property type="molecule type" value="Genomic_DNA"/>
</dbReference>
<gene>
    <name evidence="15" type="primary">rfaE1</name>
    <name evidence="12" type="synonym">hldE</name>
    <name evidence="15" type="ORF">J2D77_00860</name>
</gene>
<evidence type="ECO:0000256" key="10">
    <source>
        <dbReference type="ARBA" id="ARBA00023277"/>
    </source>
</evidence>
<evidence type="ECO:0000256" key="8">
    <source>
        <dbReference type="ARBA" id="ARBA00022840"/>
    </source>
</evidence>
<comment type="caution">
    <text evidence="15">The sequence shown here is derived from an EMBL/GenBank/DDBJ whole genome shotgun (WGS) entry which is preliminary data.</text>
</comment>
<keyword evidence="5 12" id="KW-0548">Nucleotidyltransferase</keyword>
<dbReference type="CDD" id="cd01172">
    <property type="entry name" value="RfaE_like"/>
    <property type="match status" value="1"/>
</dbReference>
<dbReference type="Gene3D" id="3.40.50.620">
    <property type="entry name" value="HUPs"/>
    <property type="match status" value="1"/>
</dbReference>
<evidence type="ECO:0000256" key="12">
    <source>
        <dbReference type="HAMAP-Rule" id="MF_01603"/>
    </source>
</evidence>
<comment type="subunit">
    <text evidence="12">Homodimer.</text>
</comment>
<comment type="pathway">
    <text evidence="3">Bacterial outer membrane biogenesis; LPS core biosynthesis.</text>
</comment>
<feature type="domain" description="Cytidyltransferase-like" evidence="14">
    <location>
        <begin position="347"/>
        <end position="439"/>
    </location>
</feature>
<dbReference type="InterPro" id="IPR023030">
    <property type="entry name" value="Bifunc_HldE"/>
</dbReference>
<dbReference type="GO" id="GO:0033786">
    <property type="term" value="F:heptose-1-phosphate adenylyltransferase activity"/>
    <property type="evidence" value="ECO:0007669"/>
    <property type="project" value="UniProtKB-UniRule"/>
</dbReference>
<keyword evidence="9 12" id="KW-0511">Multifunctional enzyme</keyword>
<dbReference type="InterPro" id="IPR029056">
    <property type="entry name" value="Ribokinase-like"/>
</dbReference>
<evidence type="ECO:0000256" key="4">
    <source>
        <dbReference type="ARBA" id="ARBA00022679"/>
    </source>
</evidence>
<feature type="domain" description="Carbohydrate kinase PfkB" evidence="13">
    <location>
        <begin position="8"/>
        <end position="303"/>
    </location>
</feature>
<dbReference type="InterPro" id="IPR011914">
    <property type="entry name" value="RfaE_dom_II"/>
</dbReference>
<keyword evidence="4 12" id="KW-0808">Transferase</keyword>
<dbReference type="HAMAP" id="MF_01603">
    <property type="entry name" value="HldE"/>
    <property type="match status" value="1"/>
</dbReference>
<dbReference type="Proteomes" id="UP000664073">
    <property type="component" value="Unassembled WGS sequence"/>
</dbReference>
<keyword evidence="16" id="KW-1185">Reference proteome</keyword>
<dbReference type="EC" id="2.7.7.70" evidence="12"/>
<feature type="active site" evidence="12">
    <location>
        <position position="265"/>
    </location>
</feature>
<sequence length="477" mass="49544">MDFSAITVLCVGDVMLDRFLYGRMERISPEAPVPVLLLDSRREMPGGAGNVASNILSLGGRAVLVGLVGEDEAGATLRAVLAEQGGLVDATVPDASRPTICKTRFIAAHQQVVRVDEESSSPLNEAQAHALCQAVTAHIGGAQAVVVSDYGKGVCAPAVLDCIFAQARAHGIPVFVDPKHTDYTLYRGAACITPNARELAAASHMPVDSQAQVEAAARAVMAHAQADAILATRSEKGMMLVRRNGAAVSVPARAREVFDVSGAGDTVIATMALAVGSGLALEQAMRVANAAAGVVVGKLGTATADIHEVLRELAGQDGAQDAPHLLSLPAACAQVARWQEEGFKVGFTNGCFDIIHPGHVSLLAQARANCDRLVVALNTDASVRRLKGESRPVNSLQARAAVMAAIRYVDAVVAFDEDTPLALIRALMPDVLVKGADYTPENVVGADVVLAAGGRLLLADLQEGQSTTAIIGRARGT</sequence>
<evidence type="ECO:0000256" key="7">
    <source>
        <dbReference type="ARBA" id="ARBA00022777"/>
    </source>
</evidence>
<dbReference type="NCBIfam" id="TIGR00125">
    <property type="entry name" value="cyt_tran_rel"/>
    <property type="match status" value="1"/>
</dbReference>
<dbReference type="EC" id="2.7.1.167" evidence="12"/>
<evidence type="ECO:0000256" key="6">
    <source>
        <dbReference type="ARBA" id="ARBA00022741"/>
    </source>
</evidence>
<dbReference type="PANTHER" id="PTHR46969">
    <property type="entry name" value="BIFUNCTIONAL PROTEIN HLDE"/>
    <property type="match status" value="1"/>
</dbReference>